<evidence type="ECO:0000256" key="6">
    <source>
        <dbReference type="ARBA" id="ARBA00023136"/>
    </source>
</evidence>
<keyword evidence="4 8" id="KW-0812">Transmembrane</keyword>
<protein>
    <submittedName>
        <fullName evidence="13">Mechanosensitive ion channel</fullName>
    </submittedName>
</protein>
<dbReference type="InterPro" id="IPR011014">
    <property type="entry name" value="MscS_channel_TM-2"/>
</dbReference>
<reference evidence="13 14" key="1">
    <citation type="submission" date="2019-01" db="EMBL/GenBank/DDBJ databases">
        <authorList>
            <person name="Chen W.-M."/>
        </authorList>
    </citation>
    <scope>NUCLEOTIDE SEQUENCE [LARGE SCALE GENOMIC DNA]</scope>
    <source>
        <strain evidence="13 14">CCP-6</strain>
    </source>
</reference>
<feature type="transmembrane region" description="Helical" evidence="8">
    <location>
        <begin position="152"/>
        <end position="170"/>
    </location>
</feature>
<evidence type="ECO:0000256" key="1">
    <source>
        <dbReference type="ARBA" id="ARBA00004651"/>
    </source>
</evidence>
<dbReference type="Gene3D" id="3.30.70.100">
    <property type="match status" value="1"/>
</dbReference>
<feature type="transmembrane region" description="Helical" evidence="8">
    <location>
        <begin position="547"/>
        <end position="570"/>
    </location>
</feature>
<name>A0A437MG17_9PROT</name>
<dbReference type="PANTHER" id="PTHR30460:SF0">
    <property type="entry name" value="MODERATE CONDUCTANCE MECHANOSENSITIVE CHANNEL YBIO"/>
    <property type="match status" value="1"/>
</dbReference>
<evidence type="ECO:0000259" key="11">
    <source>
        <dbReference type="Pfam" id="PF21088"/>
    </source>
</evidence>
<evidence type="ECO:0000259" key="10">
    <source>
        <dbReference type="Pfam" id="PF00924"/>
    </source>
</evidence>
<comment type="caution">
    <text evidence="13">The sequence shown here is derived from an EMBL/GenBank/DDBJ whole genome shotgun (WGS) entry which is preliminary data.</text>
</comment>
<dbReference type="PANTHER" id="PTHR30460">
    <property type="entry name" value="MODERATE CONDUCTANCE MECHANOSENSITIVE CHANNEL YBIO"/>
    <property type="match status" value="1"/>
</dbReference>
<feature type="transmembrane region" description="Helical" evidence="8">
    <location>
        <begin position="305"/>
        <end position="327"/>
    </location>
</feature>
<dbReference type="SUPFAM" id="SSF82689">
    <property type="entry name" value="Mechanosensitive channel protein MscS (YggB), C-terminal domain"/>
    <property type="match status" value="1"/>
</dbReference>
<evidence type="ECO:0000256" key="8">
    <source>
        <dbReference type="SAM" id="Phobius"/>
    </source>
</evidence>
<dbReference type="InterPro" id="IPR049142">
    <property type="entry name" value="MS_channel_1st"/>
</dbReference>
<feature type="transmembrane region" description="Helical" evidence="8">
    <location>
        <begin position="463"/>
        <end position="485"/>
    </location>
</feature>
<dbReference type="GO" id="GO:0008381">
    <property type="term" value="F:mechanosensitive monoatomic ion channel activity"/>
    <property type="evidence" value="ECO:0007669"/>
    <property type="project" value="InterPro"/>
</dbReference>
<comment type="similarity">
    <text evidence="2">Belongs to the MscS (TC 1.A.23) family.</text>
</comment>
<feature type="transmembrane region" description="Helical" evidence="8">
    <location>
        <begin position="123"/>
        <end position="140"/>
    </location>
</feature>
<feature type="transmembrane region" description="Helical" evidence="8">
    <location>
        <begin position="576"/>
        <end position="593"/>
    </location>
</feature>
<feature type="chain" id="PRO_5019457565" evidence="9">
    <location>
        <begin position="33"/>
        <end position="802"/>
    </location>
</feature>
<dbReference type="EMBL" id="SACL01000003">
    <property type="protein sequence ID" value="RVT96603.1"/>
    <property type="molecule type" value="Genomic_DNA"/>
</dbReference>
<evidence type="ECO:0000256" key="3">
    <source>
        <dbReference type="ARBA" id="ARBA00022475"/>
    </source>
</evidence>
<dbReference type="GO" id="GO:0005886">
    <property type="term" value="C:plasma membrane"/>
    <property type="evidence" value="ECO:0007669"/>
    <property type="project" value="UniProtKB-SubCell"/>
</dbReference>
<feature type="transmembrane region" description="Helical" evidence="8">
    <location>
        <begin position="333"/>
        <end position="354"/>
    </location>
</feature>
<keyword evidence="5 8" id="KW-1133">Transmembrane helix</keyword>
<evidence type="ECO:0000256" key="2">
    <source>
        <dbReference type="ARBA" id="ARBA00008017"/>
    </source>
</evidence>
<feature type="region of interest" description="Disordered" evidence="7">
    <location>
        <begin position="763"/>
        <end position="802"/>
    </location>
</feature>
<keyword evidence="3" id="KW-1003">Cell membrane</keyword>
<dbReference type="InterPro" id="IPR011066">
    <property type="entry name" value="MscS_channel_C_sf"/>
</dbReference>
<feature type="domain" description="Mechanosensitive ion channel transmembrane helices 2/3" evidence="11">
    <location>
        <begin position="558"/>
        <end position="595"/>
    </location>
</feature>
<evidence type="ECO:0000256" key="5">
    <source>
        <dbReference type="ARBA" id="ARBA00022989"/>
    </source>
</evidence>
<dbReference type="Pfam" id="PF00924">
    <property type="entry name" value="MS_channel_2nd"/>
    <property type="match status" value="1"/>
</dbReference>
<dbReference type="OrthoDB" id="9814206at2"/>
<feature type="signal peptide" evidence="9">
    <location>
        <begin position="1"/>
        <end position="32"/>
    </location>
</feature>
<sequence>MPLAAARRYLCLMLCCLFLSLPLLGTPSPASAQGTAPTAAAGLSPEQARQALAVLQDDARRQEVINALRAVAQVAPASRAAAAPAPEAPAPASTENVAITSDSLLAAIITAASSWLSSLSGNLAMVGATVSSLPLVWRWIVNTAANPFAQSAVLDVAWRLAVVLVLAWAARRAVQFALRKPMAMLEQRAERQAVRRRVKRAQDGETAVEAVASRTELRLFHRAPWMALHLLANLVPVLAFAAVGNLLLATPLVSGRVAPLVILAAVNAYVLQQGIMAVGAALFAPERRSLRLFRLSDESAAYAEIWLARISGTAIYGFAVLEIARILGLYAAAYASAAKLIVLLTHVLLIIVVLQVRRTVACMIEPEEGRTGSVALMRQWVARTWHILAIAALIALWFVWAMQIRDGYSLMLRFGGATIAVLVVARLLTVLLLGAIDRAFRIRADRTARLPFLEGRANTYLPVLRRVVVTLVSVVAALAVLQVWGVDVAASFRDGGLGQRMASSVIVILVAGFLAVLIWEGANGWIDRTIQGMTARGDVTSVARLRTLLPLLRSTLMVVVVAIVGFTALAQLGVNIAPLLAGAGILGVAVGFGSQKLVQDVITGIFLLLENTMQVGDWVTVAGLSGSVENLSIRTIRLRAGDGSVHVIPFSSVTTLTNTNRGIGNAAVAVTVAFDEDPDRVGAVLKEIGAELREDEAFKAGILDDFALWGVDKVDGATFTVLGQMKCKDTARWGVQREFNRRIKLRFEELGIAIALPSQAMVLSRPGHDGPKHREKEKVMETAEPTGADTRSPPPSALGNKE</sequence>
<keyword evidence="6 8" id="KW-0472">Membrane</keyword>
<feature type="transmembrane region" description="Helical" evidence="8">
    <location>
        <begin position="380"/>
        <end position="402"/>
    </location>
</feature>
<dbReference type="Gene3D" id="1.10.287.1260">
    <property type="match status" value="2"/>
</dbReference>
<dbReference type="SUPFAM" id="SSF50182">
    <property type="entry name" value="Sm-like ribonucleoproteins"/>
    <property type="match status" value="1"/>
</dbReference>
<feature type="transmembrane region" description="Helical" evidence="8">
    <location>
        <begin position="260"/>
        <end position="284"/>
    </location>
</feature>
<organism evidence="13 14">
    <name type="scientific">Rhodovarius crocodyli</name>
    <dbReference type="NCBI Taxonomy" id="1979269"/>
    <lineage>
        <taxon>Bacteria</taxon>
        <taxon>Pseudomonadati</taxon>
        <taxon>Pseudomonadota</taxon>
        <taxon>Alphaproteobacteria</taxon>
        <taxon>Acetobacterales</taxon>
        <taxon>Roseomonadaceae</taxon>
        <taxon>Rhodovarius</taxon>
    </lineage>
</organism>
<feature type="domain" description="Mechanosensitive ion channel MscS" evidence="10">
    <location>
        <begin position="597"/>
        <end position="660"/>
    </location>
</feature>
<dbReference type="InterPro" id="IPR010920">
    <property type="entry name" value="LSM_dom_sf"/>
</dbReference>
<dbReference type="SUPFAM" id="SSF82861">
    <property type="entry name" value="Mechanosensitive channel protein MscS (YggB), transmembrane region"/>
    <property type="match status" value="1"/>
</dbReference>
<dbReference type="Gene3D" id="2.30.30.60">
    <property type="match status" value="1"/>
</dbReference>
<dbReference type="RefSeq" id="WP_127787255.1">
    <property type="nucleotide sequence ID" value="NZ_SACL01000003.1"/>
</dbReference>
<evidence type="ECO:0000313" key="13">
    <source>
        <dbReference type="EMBL" id="RVT96603.1"/>
    </source>
</evidence>
<keyword evidence="9" id="KW-0732">Signal</keyword>
<keyword evidence="14" id="KW-1185">Reference proteome</keyword>
<dbReference type="AlphaFoldDB" id="A0A437MG17"/>
<feature type="transmembrane region" description="Helical" evidence="8">
    <location>
        <begin position="227"/>
        <end position="248"/>
    </location>
</feature>
<evidence type="ECO:0000313" key="14">
    <source>
        <dbReference type="Proteomes" id="UP000282957"/>
    </source>
</evidence>
<feature type="compositionally biased region" description="Basic and acidic residues" evidence="7">
    <location>
        <begin position="766"/>
        <end position="781"/>
    </location>
</feature>
<dbReference type="InterPro" id="IPR057485">
    <property type="entry name" value="YbiO-like_TM1"/>
</dbReference>
<dbReference type="Pfam" id="PF21088">
    <property type="entry name" value="MS_channel_1st"/>
    <property type="match status" value="1"/>
</dbReference>
<dbReference type="InterPro" id="IPR006685">
    <property type="entry name" value="MscS_channel_2nd"/>
</dbReference>
<comment type="subcellular location">
    <subcellularLocation>
        <location evidence="1">Cell membrane</location>
        <topology evidence="1">Multi-pass membrane protein</topology>
    </subcellularLocation>
</comment>
<evidence type="ECO:0000256" key="9">
    <source>
        <dbReference type="SAM" id="SignalP"/>
    </source>
</evidence>
<dbReference type="InterPro" id="IPR045276">
    <property type="entry name" value="YbiO_bact"/>
</dbReference>
<dbReference type="Pfam" id="PF25392">
    <property type="entry name" value="MS_channel_TM1"/>
    <property type="match status" value="1"/>
</dbReference>
<proteinExistence type="inferred from homology"/>
<dbReference type="Proteomes" id="UP000282957">
    <property type="component" value="Unassembled WGS sequence"/>
</dbReference>
<gene>
    <name evidence="13" type="ORF">EOD42_09290</name>
</gene>
<accession>A0A437MG17</accession>
<evidence type="ECO:0000256" key="7">
    <source>
        <dbReference type="SAM" id="MobiDB-lite"/>
    </source>
</evidence>
<feature type="transmembrane region" description="Helical" evidence="8">
    <location>
        <begin position="505"/>
        <end position="526"/>
    </location>
</feature>
<feature type="domain" description="Moderate conductance mechanosensitive channel YbiO-like transmembrane helix 1" evidence="12">
    <location>
        <begin position="417"/>
        <end position="489"/>
    </location>
</feature>
<feature type="transmembrane region" description="Helical" evidence="8">
    <location>
        <begin position="414"/>
        <end position="436"/>
    </location>
</feature>
<evidence type="ECO:0000259" key="12">
    <source>
        <dbReference type="Pfam" id="PF25392"/>
    </source>
</evidence>
<dbReference type="InterPro" id="IPR023408">
    <property type="entry name" value="MscS_beta-dom_sf"/>
</dbReference>
<evidence type="ECO:0000256" key="4">
    <source>
        <dbReference type="ARBA" id="ARBA00022692"/>
    </source>
</evidence>